<sequence length="179" mass="20262">MPVTAVLQQNLVSASASQAVYDLLLLLPSQVFQMGSSCDLVLLEFEWRFQYAAANDCLEQMRKHLLGRTAVLEWKTQYGHGIQDGNCSHGNMERLNDKISACAMHYQTHFSMLECFSEQLGKVHWTTNLRPLKNEDIQSILHGKDNDCLGEGYVITSWIWNTSGVDHTDEANLAECMYS</sequence>
<dbReference type="EMBL" id="KN834847">
    <property type="protein sequence ID" value="KIK52204.1"/>
    <property type="molecule type" value="Genomic_DNA"/>
</dbReference>
<gene>
    <name evidence="1" type="ORF">GYMLUDRAFT_64401</name>
</gene>
<evidence type="ECO:0000313" key="2">
    <source>
        <dbReference type="Proteomes" id="UP000053593"/>
    </source>
</evidence>
<dbReference type="OrthoDB" id="3062870at2759"/>
<proteinExistence type="predicted"/>
<evidence type="ECO:0000313" key="1">
    <source>
        <dbReference type="EMBL" id="KIK52204.1"/>
    </source>
</evidence>
<organism evidence="1 2">
    <name type="scientific">Collybiopsis luxurians FD-317 M1</name>
    <dbReference type="NCBI Taxonomy" id="944289"/>
    <lineage>
        <taxon>Eukaryota</taxon>
        <taxon>Fungi</taxon>
        <taxon>Dikarya</taxon>
        <taxon>Basidiomycota</taxon>
        <taxon>Agaricomycotina</taxon>
        <taxon>Agaricomycetes</taxon>
        <taxon>Agaricomycetidae</taxon>
        <taxon>Agaricales</taxon>
        <taxon>Marasmiineae</taxon>
        <taxon>Omphalotaceae</taxon>
        <taxon>Collybiopsis</taxon>
        <taxon>Collybiopsis luxurians</taxon>
    </lineage>
</organism>
<dbReference type="HOGENOM" id="CLU_1496384_0_0_1"/>
<name>A0A0D0BRE1_9AGAR</name>
<accession>A0A0D0BRE1</accession>
<keyword evidence="2" id="KW-1185">Reference proteome</keyword>
<reference evidence="1 2" key="1">
    <citation type="submission" date="2014-04" db="EMBL/GenBank/DDBJ databases">
        <title>Evolutionary Origins and Diversification of the Mycorrhizal Mutualists.</title>
        <authorList>
            <consortium name="DOE Joint Genome Institute"/>
            <consortium name="Mycorrhizal Genomics Consortium"/>
            <person name="Kohler A."/>
            <person name="Kuo A."/>
            <person name="Nagy L.G."/>
            <person name="Floudas D."/>
            <person name="Copeland A."/>
            <person name="Barry K.W."/>
            <person name="Cichocki N."/>
            <person name="Veneault-Fourrey C."/>
            <person name="LaButti K."/>
            <person name="Lindquist E.A."/>
            <person name="Lipzen A."/>
            <person name="Lundell T."/>
            <person name="Morin E."/>
            <person name="Murat C."/>
            <person name="Riley R."/>
            <person name="Ohm R."/>
            <person name="Sun H."/>
            <person name="Tunlid A."/>
            <person name="Henrissat B."/>
            <person name="Grigoriev I.V."/>
            <person name="Hibbett D.S."/>
            <person name="Martin F."/>
        </authorList>
    </citation>
    <scope>NUCLEOTIDE SEQUENCE [LARGE SCALE GENOMIC DNA]</scope>
    <source>
        <strain evidence="1 2">FD-317 M1</strain>
    </source>
</reference>
<dbReference type="Proteomes" id="UP000053593">
    <property type="component" value="Unassembled WGS sequence"/>
</dbReference>
<protein>
    <submittedName>
        <fullName evidence="1">Uncharacterized protein</fullName>
    </submittedName>
</protein>
<dbReference type="AlphaFoldDB" id="A0A0D0BRE1"/>